<proteinExistence type="predicted"/>
<dbReference type="EMBL" id="JABVEC010000059">
    <property type="protein sequence ID" value="MBC6471159.1"/>
    <property type="molecule type" value="Genomic_DNA"/>
</dbReference>
<protein>
    <submittedName>
        <fullName evidence="1">Uncharacterized protein</fullName>
    </submittedName>
</protein>
<comment type="caution">
    <text evidence="1">The sequence shown here is derived from an EMBL/GenBank/DDBJ whole genome shotgun (WGS) entry which is preliminary data.</text>
</comment>
<organism evidence="1 2">
    <name type="scientific">Actinomadura alba</name>
    <dbReference type="NCBI Taxonomy" id="406431"/>
    <lineage>
        <taxon>Bacteria</taxon>
        <taxon>Bacillati</taxon>
        <taxon>Actinomycetota</taxon>
        <taxon>Actinomycetes</taxon>
        <taxon>Streptosporangiales</taxon>
        <taxon>Thermomonosporaceae</taxon>
        <taxon>Actinomadura</taxon>
    </lineage>
</organism>
<sequence>MSESQMTAHENMVVDYHMFFLTEHRLQPQGFDYENSLVAVEPGFAAVQTGIAQGDVRLTVEVHDQAPPVDLTGWEEAAEVTLESATGQMVVAAVMAHTPDFPVLTPHGPGHYRVRVHARGRDTAVDAVVFEPVEDYLIQVWPAPTAPQIIYKQTDEYGARLLQAAARRKAARGK</sequence>
<dbReference type="Proteomes" id="UP000805614">
    <property type="component" value="Unassembled WGS sequence"/>
</dbReference>
<gene>
    <name evidence="1" type="ORF">HKK74_37560</name>
</gene>
<reference evidence="1 2" key="1">
    <citation type="submission" date="2020-06" db="EMBL/GenBank/DDBJ databases">
        <title>Actinomadura xiongansis sp. nov., isolated from soil of Baiyangdian.</title>
        <authorList>
            <person name="Zhang X."/>
        </authorList>
    </citation>
    <scope>NUCLEOTIDE SEQUENCE [LARGE SCALE GENOMIC DNA]</scope>
    <source>
        <strain evidence="1 2">HBUM206468</strain>
    </source>
</reference>
<accession>A0ABR7M259</accession>
<dbReference type="RefSeq" id="WP_187248200.1">
    <property type="nucleotide sequence ID" value="NZ_BAAAOK010000005.1"/>
</dbReference>
<keyword evidence="2" id="KW-1185">Reference proteome</keyword>
<evidence type="ECO:0000313" key="2">
    <source>
        <dbReference type="Proteomes" id="UP000805614"/>
    </source>
</evidence>
<name>A0ABR7M259_9ACTN</name>
<evidence type="ECO:0000313" key="1">
    <source>
        <dbReference type="EMBL" id="MBC6471159.1"/>
    </source>
</evidence>